<feature type="transmembrane region" description="Helical" evidence="7">
    <location>
        <begin position="75"/>
        <end position="92"/>
    </location>
</feature>
<organism evidence="9 10">
    <name type="scientific">Amycolatopsis albidoflavus</name>
    <dbReference type="NCBI Taxonomy" id="102226"/>
    <lineage>
        <taxon>Bacteria</taxon>
        <taxon>Bacillati</taxon>
        <taxon>Actinomycetota</taxon>
        <taxon>Actinomycetes</taxon>
        <taxon>Pseudonocardiales</taxon>
        <taxon>Pseudonocardiaceae</taxon>
        <taxon>Amycolatopsis</taxon>
    </lineage>
</organism>
<feature type="transmembrane region" description="Helical" evidence="7">
    <location>
        <begin position="12"/>
        <end position="34"/>
    </location>
</feature>
<evidence type="ECO:0000259" key="8">
    <source>
        <dbReference type="Pfam" id="PF04116"/>
    </source>
</evidence>
<dbReference type="Proteomes" id="UP001597542">
    <property type="component" value="Unassembled WGS sequence"/>
</dbReference>
<evidence type="ECO:0000256" key="4">
    <source>
        <dbReference type="ARBA" id="ARBA00023002"/>
    </source>
</evidence>
<dbReference type="EMBL" id="JBHUKQ010000016">
    <property type="protein sequence ID" value="MFD2485380.1"/>
    <property type="molecule type" value="Genomic_DNA"/>
</dbReference>
<dbReference type="PANTHER" id="PTHR21624">
    <property type="entry name" value="STEROL DESATURASE-RELATED PROTEIN"/>
    <property type="match status" value="1"/>
</dbReference>
<evidence type="ECO:0000256" key="7">
    <source>
        <dbReference type="SAM" id="Phobius"/>
    </source>
</evidence>
<dbReference type="InterPro" id="IPR006694">
    <property type="entry name" value="Fatty_acid_hydroxylase"/>
</dbReference>
<evidence type="ECO:0000313" key="9">
    <source>
        <dbReference type="EMBL" id="MFD2485380.1"/>
    </source>
</evidence>
<keyword evidence="3 7" id="KW-1133">Transmembrane helix</keyword>
<dbReference type="PANTHER" id="PTHR21624:SF1">
    <property type="entry name" value="ALKYLGLYCEROL MONOOXYGENASE"/>
    <property type="match status" value="1"/>
</dbReference>
<evidence type="ECO:0000256" key="5">
    <source>
        <dbReference type="ARBA" id="ARBA00023098"/>
    </source>
</evidence>
<dbReference type="EC" id="1.-.-.-" evidence="9"/>
<keyword evidence="4 9" id="KW-0560">Oxidoreductase</keyword>
<keyword evidence="2 7" id="KW-0812">Transmembrane</keyword>
<evidence type="ECO:0000256" key="3">
    <source>
        <dbReference type="ARBA" id="ARBA00022989"/>
    </source>
</evidence>
<feature type="transmembrane region" description="Helical" evidence="7">
    <location>
        <begin position="40"/>
        <end position="63"/>
    </location>
</feature>
<reference evidence="10" key="1">
    <citation type="journal article" date="2019" name="Int. J. Syst. Evol. Microbiol.">
        <title>The Global Catalogue of Microorganisms (GCM) 10K type strain sequencing project: providing services to taxonomists for standard genome sequencing and annotation.</title>
        <authorList>
            <consortium name="The Broad Institute Genomics Platform"/>
            <consortium name="The Broad Institute Genome Sequencing Center for Infectious Disease"/>
            <person name="Wu L."/>
            <person name="Ma J."/>
        </authorList>
    </citation>
    <scope>NUCLEOTIDE SEQUENCE [LARGE SCALE GENOMIC DNA]</scope>
    <source>
        <strain evidence="10">CGMCC 4.7638</strain>
    </source>
</reference>
<feature type="transmembrane region" description="Helical" evidence="7">
    <location>
        <begin position="112"/>
        <end position="134"/>
    </location>
</feature>
<feature type="transmembrane region" description="Helical" evidence="7">
    <location>
        <begin position="182"/>
        <end position="205"/>
    </location>
</feature>
<name>A0ABW5IAT4_9PSEU</name>
<sequence>MSSTGRARTLLRYGLPYLFVLVFPAFGVLAVAGGSSVGVYAVYAAVAGTGLIAERLIPFVSVPRVRYRSQLWTDVLYLVTSPALYYGIQLLLLPGMQHVRDLLLGHWRIWPAAWPVALQVVLALLVVEFGYYWIHRLNHGDNIFWRSHRVHHSPENLDWLMGWRLHWLDEIMHHVAARSVPLILLGVPAPVVAVVMVVISTHSMFPHLNADVVSGRLFNLLVDTPELHRWHHLKDPKLAQVNFGGTIAVWDLVFGTYQRPGVTPDVLLGIPARHQLPESWTSQILAPWRGPKLVPATSATDRAGVGAANREAA</sequence>
<dbReference type="GO" id="GO:0016491">
    <property type="term" value="F:oxidoreductase activity"/>
    <property type="evidence" value="ECO:0007669"/>
    <property type="project" value="UniProtKB-KW"/>
</dbReference>
<keyword evidence="5" id="KW-0443">Lipid metabolism</keyword>
<dbReference type="RefSeq" id="WP_344278725.1">
    <property type="nucleotide sequence ID" value="NZ_BAAAHV010000015.1"/>
</dbReference>
<evidence type="ECO:0000256" key="2">
    <source>
        <dbReference type="ARBA" id="ARBA00022692"/>
    </source>
</evidence>
<keyword evidence="6 7" id="KW-0472">Membrane</keyword>
<evidence type="ECO:0000256" key="6">
    <source>
        <dbReference type="ARBA" id="ARBA00023136"/>
    </source>
</evidence>
<evidence type="ECO:0000256" key="1">
    <source>
        <dbReference type="ARBA" id="ARBA00004127"/>
    </source>
</evidence>
<protein>
    <submittedName>
        <fullName evidence="9">Sterol desaturase family protein</fullName>
        <ecNumber evidence="9">1.-.-.-</ecNumber>
    </submittedName>
</protein>
<dbReference type="InterPro" id="IPR051689">
    <property type="entry name" value="Sterol_desaturase/TMEM195"/>
</dbReference>
<comment type="subcellular location">
    <subcellularLocation>
        <location evidence="1">Endomembrane system</location>
        <topology evidence="1">Multi-pass membrane protein</topology>
    </subcellularLocation>
</comment>
<comment type="caution">
    <text evidence="9">The sequence shown here is derived from an EMBL/GenBank/DDBJ whole genome shotgun (WGS) entry which is preliminary data.</text>
</comment>
<keyword evidence="10" id="KW-1185">Reference proteome</keyword>
<accession>A0ABW5IAT4</accession>
<proteinExistence type="predicted"/>
<evidence type="ECO:0000313" key="10">
    <source>
        <dbReference type="Proteomes" id="UP001597542"/>
    </source>
</evidence>
<gene>
    <name evidence="9" type="ORF">ACFSUT_34270</name>
</gene>
<feature type="domain" description="Fatty acid hydroxylase" evidence="8">
    <location>
        <begin position="120"/>
        <end position="256"/>
    </location>
</feature>
<dbReference type="Pfam" id="PF04116">
    <property type="entry name" value="FA_hydroxylase"/>
    <property type="match status" value="1"/>
</dbReference>